<reference evidence="1" key="2">
    <citation type="submission" date="2025-08" db="UniProtKB">
        <authorList>
            <consortium name="Ensembl"/>
        </authorList>
    </citation>
    <scope>IDENTIFICATION</scope>
</reference>
<proteinExistence type="predicted"/>
<dbReference type="InParanoid" id="H2XKT9"/>
<protein>
    <submittedName>
        <fullName evidence="1">Uncharacterized protein</fullName>
    </submittedName>
</protein>
<reference evidence="2" key="1">
    <citation type="journal article" date="2002" name="Science">
        <title>The draft genome of Ciona intestinalis: insights into chordate and vertebrate origins.</title>
        <authorList>
            <person name="Dehal P."/>
            <person name="Satou Y."/>
            <person name="Campbell R.K."/>
            <person name="Chapman J."/>
            <person name="Degnan B."/>
            <person name="De Tomaso A."/>
            <person name="Davidson B."/>
            <person name="Di Gregorio A."/>
            <person name="Gelpke M."/>
            <person name="Goodstein D.M."/>
            <person name="Harafuji N."/>
            <person name="Hastings K.E."/>
            <person name="Ho I."/>
            <person name="Hotta K."/>
            <person name="Huang W."/>
            <person name="Kawashima T."/>
            <person name="Lemaire P."/>
            <person name="Martinez D."/>
            <person name="Meinertzhagen I.A."/>
            <person name="Necula S."/>
            <person name="Nonaka M."/>
            <person name="Putnam N."/>
            <person name="Rash S."/>
            <person name="Saiga H."/>
            <person name="Satake M."/>
            <person name="Terry A."/>
            <person name="Yamada L."/>
            <person name="Wang H.G."/>
            <person name="Awazu S."/>
            <person name="Azumi K."/>
            <person name="Boore J."/>
            <person name="Branno M."/>
            <person name="Chin-Bow S."/>
            <person name="DeSantis R."/>
            <person name="Doyle S."/>
            <person name="Francino P."/>
            <person name="Keys D.N."/>
            <person name="Haga S."/>
            <person name="Hayashi H."/>
            <person name="Hino K."/>
            <person name="Imai K.S."/>
            <person name="Inaba K."/>
            <person name="Kano S."/>
            <person name="Kobayashi K."/>
            <person name="Kobayashi M."/>
            <person name="Lee B.I."/>
            <person name="Makabe K.W."/>
            <person name="Manohar C."/>
            <person name="Matassi G."/>
            <person name="Medina M."/>
            <person name="Mochizuki Y."/>
            <person name="Mount S."/>
            <person name="Morishita T."/>
            <person name="Miura S."/>
            <person name="Nakayama A."/>
            <person name="Nishizaka S."/>
            <person name="Nomoto H."/>
            <person name="Ohta F."/>
            <person name="Oishi K."/>
            <person name="Rigoutsos I."/>
            <person name="Sano M."/>
            <person name="Sasaki A."/>
            <person name="Sasakura Y."/>
            <person name="Shoguchi E."/>
            <person name="Shin-i T."/>
            <person name="Spagnuolo A."/>
            <person name="Stainier D."/>
            <person name="Suzuki M.M."/>
            <person name="Tassy O."/>
            <person name="Takatori N."/>
            <person name="Tokuoka M."/>
            <person name="Yagi K."/>
            <person name="Yoshizaki F."/>
            <person name="Wada S."/>
            <person name="Zhang C."/>
            <person name="Hyatt P.D."/>
            <person name="Larimer F."/>
            <person name="Detter C."/>
            <person name="Doggett N."/>
            <person name="Glavina T."/>
            <person name="Hawkins T."/>
            <person name="Richardson P."/>
            <person name="Lucas S."/>
            <person name="Kohara Y."/>
            <person name="Levine M."/>
            <person name="Satoh N."/>
            <person name="Rokhsar D.S."/>
        </authorList>
    </citation>
    <scope>NUCLEOTIDE SEQUENCE [LARGE SCALE GENOMIC DNA]</scope>
</reference>
<accession>H2XKT9</accession>
<organism evidence="1 2">
    <name type="scientific">Ciona intestinalis</name>
    <name type="common">Transparent sea squirt</name>
    <name type="synonym">Ascidia intestinalis</name>
    <dbReference type="NCBI Taxonomy" id="7719"/>
    <lineage>
        <taxon>Eukaryota</taxon>
        <taxon>Metazoa</taxon>
        <taxon>Chordata</taxon>
        <taxon>Tunicata</taxon>
        <taxon>Ascidiacea</taxon>
        <taxon>Phlebobranchia</taxon>
        <taxon>Cionidae</taxon>
        <taxon>Ciona</taxon>
    </lineage>
</organism>
<dbReference type="Ensembl" id="ENSCINT00000035740.1">
    <property type="protein sequence ID" value="ENSCINP00000030271.1"/>
    <property type="gene ID" value="ENSCING00000019196.1"/>
</dbReference>
<dbReference type="Proteomes" id="UP000008144">
    <property type="component" value="Unassembled WGS sequence"/>
</dbReference>
<dbReference type="HOGENOM" id="CLU_3406265_0_0_1"/>
<dbReference type="AlphaFoldDB" id="H2XKT9"/>
<reference evidence="1" key="3">
    <citation type="submission" date="2025-09" db="UniProtKB">
        <authorList>
            <consortium name="Ensembl"/>
        </authorList>
    </citation>
    <scope>IDENTIFICATION</scope>
</reference>
<evidence type="ECO:0000313" key="1">
    <source>
        <dbReference type="Ensembl" id="ENSCINP00000030271.1"/>
    </source>
</evidence>
<evidence type="ECO:0000313" key="2">
    <source>
        <dbReference type="Proteomes" id="UP000008144"/>
    </source>
</evidence>
<sequence>MCFVLVSSLHQLRENYGSVCVQLQRHLYCN</sequence>
<keyword evidence="2" id="KW-1185">Reference proteome</keyword>
<name>H2XKT9_CIOIN</name>